<reference evidence="4" key="1">
    <citation type="journal article" date="2018" name="Nat. Microbiol.">
        <title>Leveraging single-cell genomics to expand the fungal tree of life.</title>
        <authorList>
            <person name="Ahrendt S.R."/>
            <person name="Quandt C.A."/>
            <person name="Ciobanu D."/>
            <person name="Clum A."/>
            <person name="Salamov A."/>
            <person name="Andreopoulos B."/>
            <person name="Cheng J.F."/>
            <person name="Woyke T."/>
            <person name="Pelin A."/>
            <person name="Henrissat B."/>
            <person name="Reynolds N.K."/>
            <person name="Benny G.L."/>
            <person name="Smith M.E."/>
            <person name="James T.Y."/>
            <person name="Grigoriev I.V."/>
        </authorList>
    </citation>
    <scope>NUCLEOTIDE SEQUENCE [LARGE SCALE GENOMIC DNA]</scope>
    <source>
        <strain evidence="4">Benny S71-1</strain>
    </source>
</reference>
<keyword evidence="2" id="KW-0539">Nucleus</keyword>
<dbReference type="AlphaFoldDB" id="A0A4P9YX41"/>
<proteinExistence type="predicted"/>
<dbReference type="EMBL" id="KZ990239">
    <property type="protein sequence ID" value="RKP24415.1"/>
    <property type="molecule type" value="Genomic_DNA"/>
</dbReference>
<sequence>MTSLPAKKKDTKKKKKGKTILSFSLEEENSEETFQLKKNVVSAVATDHEQDARQEGVVVVERSTEHRAASVASMYGYDATRHQRKPGHIEPEQGDEGDAGIPDATAIEAAKKQRAQRRKMADWKHSVLVGEEEDDAEAGTIQFLKGKQAASSMMQDMTVAGAALEEASEASDAEEFNAYETQLIDRAMAKSRSKQQVEQDHALLEKTRVLRDHTQTTLTALNKETQTCCDRFAFYEEFKVYIDNMADLIDVKIKTLETMEERKRSILGRIADQTMQAWLDSLSDGSMAAADDGAEQCEMATTDLEHIHKQSGMLLADVDGQYGSMEAVQERFNSWAQSYPDDYTTAYIDLCLPPVFDAYVRIALLAWRPFDGQSASKACMAMPWFEAIEAAGYTEAKAVMATVLRKTVLPQVHFNAYLPYMDTHTQWLLDLIAWLKEYDIVPKRFVVGP</sequence>
<gene>
    <name evidence="3" type="ORF">SYNPS1DRAFT_23496</name>
</gene>
<dbReference type="PANTHER" id="PTHR12214:SF0">
    <property type="entry name" value="LD29489P"/>
    <property type="match status" value="1"/>
</dbReference>
<accession>A0A4P9YX41</accession>
<dbReference type="Proteomes" id="UP000278143">
    <property type="component" value="Unassembled WGS sequence"/>
</dbReference>
<organism evidence="3 4">
    <name type="scientific">Syncephalis pseudoplumigaleata</name>
    <dbReference type="NCBI Taxonomy" id="1712513"/>
    <lineage>
        <taxon>Eukaryota</taxon>
        <taxon>Fungi</taxon>
        <taxon>Fungi incertae sedis</taxon>
        <taxon>Zoopagomycota</taxon>
        <taxon>Zoopagomycotina</taxon>
        <taxon>Zoopagomycetes</taxon>
        <taxon>Zoopagales</taxon>
        <taxon>Piptocephalidaceae</taxon>
        <taxon>Syncephalis</taxon>
    </lineage>
</organism>
<dbReference type="GO" id="GO:0005634">
    <property type="term" value="C:nucleus"/>
    <property type="evidence" value="ECO:0007669"/>
    <property type="project" value="UniProtKB-SubCell"/>
</dbReference>
<evidence type="ECO:0008006" key="5">
    <source>
        <dbReference type="Google" id="ProtNLM"/>
    </source>
</evidence>
<dbReference type="GO" id="GO:0003677">
    <property type="term" value="F:DNA binding"/>
    <property type="evidence" value="ECO:0007669"/>
    <property type="project" value="InterPro"/>
</dbReference>
<protein>
    <recommendedName>
        <fullName evidence="5">GC-rich sequence DNA-binding factor-like protein-domain-containing protein</fullName>
    </recommendedName>
</protein>
<evidence type="ECO:0000313" key="4">
    <source>
        <dbReference type="Proteomes" id="UP000278143"/>
    </source>
</evidence>
<comment type="subcellular location">
    <subcellularLocation>
        <location evidence="1">Nucleus</location>
    </subcellularLocation>
</comment>
<dbReference type="OrthoDB" id="429427at2759"/>
<dbReference type="PANTHER" id="PTHR12214">
    <property type="entry name" value="GC-RICH SEQUENCE DNA-BINDING FACTOR"/>
    <property type="match status" value="1"/>
</dbReference>
<evidence type="ECO:0000256" key="2">
    <source>
        <dbReference type="ARBA" id="ARBA00023242"/>
    </source>
</evidence>
<name>A0A4P9YX41_9FUNG</name>
<evidence type="ECO:0000256" key="1">
    <source>
        <dbReference type="ARBA" id="ARBA00004123"/>
    </source>
</evidence>
<dbReference type="InterPro" id="IPR012890">
    <property type="entry name" value="GCFC2-like"/>
</dbReference>
<evidence type="ECO:0000313" key="3">
    <source>
        <dbReference type="EMBL" id="RKP24415.1"/>
    </source>
</evidence>
<keyword evidence="4" id="KW-1185">Reference proteome</keyword>
<dbReference type="GO" id="GO:0000398">
    <property type="term" value="P:mRNA splicing, via spliceosome"/>
    <property type="evidence" value="ECO:0007669"/>
    <property type="project" value="InterPro"/>
</dbReference>